<keyword evidence="3" id="KW-0175">Coiled coil</keyword>
<keyword evidence="8" id="KW-1185">Reference proteome</keyword>
<evidence type="ECO:0000259" key="7">
    <source>
        <dbReference type="SMART" id="SM01166"/>
    </source>
</evidence>
<dbReference type="FunCoup" id="A0A6J2YGX3">
    <property type="interactions" value="759"/>
</dbReference>
<evidence type="ECO:0000313" key="8">
    <source>
        <dbReference type="Proteomes" id="UP000504635"/>
    </source>
</evidence>
<dbReference type="SMART" id="SM01167">
    <property type="entry name" value="DUF1900"/>
    <property type="match status" value="1"/>
</dbReference>
<dbReference type="FunFam" id="2.130.10.10:FF:000003">
    <property type="entry name" value="Coronin"/>
    <property type="match status" value="1"/>
</dbReference>
<name>A0A6J2YGX3_SITOR</name>
<dbReference type="GO" id="GO:0051015">
    <property type="term" value="F:actin filament binding"/>
    <property type="evidence" value="ECO:0007669"/>
    <property type="project" value="TreeGrafter"/>
</dbReference>
<accession>A0A6J2YGX3</accession>
<dbReference type="PANTHER" id="PTHR10856:SF0">
    <property type="entry name" value="CORONIN"/>
    <property type="match status" value="1"/>
</dbReference>
<reference evidence="9" key="1">
    <citation type="submission" date="2025-08" db="UniProtKB">
        <authorList>
            <consortium name="RefSeq"/>
        </authorList>
    </citation>
    <scope>IDENTIFICATION</scope>
    <source>
        <tissue evidence="9">Gonads</tissue>
    </source>
</reference>
<dbReference type="InterPro" id="IPR001680">
    <property type="entry name" value="WD40_rpt"/>
</dbReference>
<keyword evidence="1 4" id="KW-0853">WD repeat</keyword>
<evidence type="ECO:0000256" key="6">
    <source>
        <dbReference type="SAM" id="MobiDB-lite"/>
    </source>
</evidence>
<dbReference type="PROSITE" id="PS50082">
    <property type="entry name" value="WD_REPEATS_2"/>
    <property type="match status" value="2"/>
</dbReference>
<dbReference type="KEGG" id="soy:115887131"/>
<dbReference type="Proteomes" id="UP000504635">
    <property type="component" value="Unplaced"/>
</dbReference>
<dbReference type="InterPro" id="IPR019775">
    <property type="entry name" value="WD40_repeat_CS"/>
</dbReference>
<dbReference type="PANTHER" id="PTHR10856">
    <property type="entry name" value="CORONIN"/>
    <property type="match status" value="1"/>
</dbReference>
<dbReference type="PROSITE" id="PS00678">
    <property type="entry name" value="WD_REPEATS_1"/>
    <property type="match status" value="1"/>
</dbReference>
<evidence type="ECO:0000256" key="5">
    <source>
        <dbReference type="RuleBase" id="RU280818"/>
    </source>
</evidence>
<dbReference type="GO" id="GO:0007015">
    <property type="term" value="P:actin filament organization"/>
    <property type="evidence" value="ECO:0007669"/>
    <property type="project" value="TreeGrafter"/>
</dbReference>
<feature type="compositionally biased region" description="Polar residues" evidence="6">
    <location>
        <begin position="488"/>
        <end position="497"/>
    </location>
</feature>
<feature type="domain" description="DUF1899" evidence="7">
    <location>
        <begin position="4"/>
        <end position="69"/>
    </location>
</feature>
<dbReference type="OrthoDB" id="1850764at2759"/>
<evidence type="ECO:0000256" key="2">
    <source>
        <dbReference type="ARBA" id="ARBA00022737"/>
    </source>
</evidence>
<dbReference type="PROSITE" id="PS50294">
    <property type="entry name" value="WD_REPEATS_REGION"/>
    <property type="match status" value="2"/>
</dbReference>
<keyword evidence="2 5" id="KW-0677">Repeat</keyword>
<dbReference type="InterPro" id="IPR015505">
    <property type="entry name" value="Coronin"/>
</dbReference>
<evidence type="ECO:0000313" key="9">
    <source>
        <dbReference type="RefSeq" id="XP_030762364.1"/>
    </source>
</evidence>
<protein>
    <recommendedName>
        <fullName evidence="5">Coronin</fullName>
    </recommendedName>
</protein>
<dbReference type="Gene3D" id="2.130.10.10">
    <property type="entry name" value="YVTN repeat-like/Quinoprotein amine dehydrogenase"/>
    <property type="match status" value="1"/>
</dbReference>
<dbReference type="Pfam" id="PF16300">
    <property type="entry name" value="WD40_4"/>
    <property type="match status" value="1"/>
</dbReference>
<feature type="repeat" description="WD" evidence="4">
    <location>
        <begin position="78"/>
        <end position="120"/>
    </location>
</feature>
<evidence type="ECO:0000256" key="1">
    <source>
        <dbReference type="ARBA" id="ARBA00022574"/>
    </source>
</evidence>
<dbReference type="InterPro" id="IPR015943">
    <property type="entry name" value="WD40/YVTN_repeat-like_dom_sf"/>
</dbReference>
<dbReference type="RefSeq" id="XP_030762364.1">
    <property type="nucleotide sequence ID" value="XM_030906504.1"/>
</dbReference>
<dbReference type="AlphaFoldDB" id="A0A6J2YGX3"/>
<organism evidence="8 9">
    <name type="scientific">Sitophilus oryzae</name>
    <name type="common">Rice weevil</name>
    <name type="synonym">Curculio oryzae</name>
    <dbReference type="NCBI Taxonomy" id="7048"/>
    <lineage>
        <taxon>Eukaryota</taxon>
        <taxon>Metazoa</taxon>
        <taxon>Ecdysozoa</taxon>
        <taxon>Arthropoda</taxon>
        <taxon>Hexapoda</taxon>
        <taxon>Insecta</taxon>
        <taxon>Pterygota</taxon>
        <taxon>Neoptera</taxon>
        <taxon>Endopterygota</taxon>
        <taxon>Coleoptera</taxon>
        <taxon>Polyphaga</taxon>
        <taxon>Cucujiformia</taxon>
        <taxon>Curculionidae</taxon>
        <taxon>Dryophthorinae</taxon>
        <taxon>Sitophilus</taxon>
    </lineage>
</organism>
<dbReference type="SUPFAM" id="SSF50978">
    <property type="entry name" value="WD40 repeat-like"/>
    <property type="match status" value="1"/>
</dbReference>
<dbReference type="SMART" id="SM00320">
    <property type="entry name" value="WD40"/>
    <property type="match status" value="3"/>
</dbReference>
<feature type="region of interest" description="Disordered" evidence="6">
    <location>
        <begin position="462"/>
        <end position="497"/>
    </location>
</feature>
<dbReference type="GeneID" id="115887131"/>
<dbReference type="Pfam" id="PF08953">
    <property type="entry name" value="DUF1899"/>
    <property type="match status" value="1"/>
</dbReference>
<sequence>MSFRVVRTSKFRHVYGQALKREQCYDNIRVSKSSWDSTFCAVNPKFIAVIVESAGGGAFIVLPQSNKVGRIPADHPLVGGHKGPVLDIAWCPHNDNVIASGSEDCVVKVWHIPDGGLIKTLTESVVDLVYHQRRVGLVLWHPTAQNVLLTAGSDNQIVIWNVGTGEALVEIDCHPDIVYSACFNWDGSELLTTCKDKKIRIINPRTGIVTSEALAHEGSKATRAIFLRHGLVFTTGFSKRSERQYSLRTPDCLEEPIVMVELDTSNGVMFPLYDPDTNLVYLCGKGDSVIRYFEITAEPPFVHYINTFQTPDPQRGIGMMPKRGCDVTSCEIARFYRLNNSGLCQVITMTVPRKSELFQEDLYPDTLGDTAALSADEWIAGKDAEPLLISLKDGYRPPESKSSLSVTRKSNLLDKVSSKNKSSSRNTGAPVSDQALQEIADEIRKLKAMIVKHENRIRALEAEVASSKQVSNVGSEDADGAGGDGLRTSPTLATDEV</sequence>
<dbReference type="InterPro" id="IPR036322">
    <property type="entry name" value="WD40_repeat_dom_sf"/>
</dbReference>
<dbReference type="SMART" id="SM01166">
    <property type="entry name" value="DUF1899"/>
    <property type="match status" value="1"/>
</dbReference>
<proteinExistence type="inferred from homology"/>
<evidence type="ECO:0000256" key="3">
    <source>
        <dbReference type="ARBA" id="ARBA00023054"/>
    </source>
</evidence>
<dbReference type="InterPro" id="IPR015048">
    <property type="entry name" value="DUF1899"/>
</dbReference>
<gene>
    <name evidence="9" type="primary">LOC115887131</name>
</gene>
<evidence type="ECO:0000256" key="4">
    <source>
        <dbReference type="PROSITE-ProRule" id="PRU00221"/>
    </source>
</evidence>
<comment type="similarity">
    <text evidence="5">Belongs to the WD repeat coronin family.</text>
</comment>
<dbReference type="InParanoid" id="A0A6J2YGX3"/>
<dbReference type="Pfam" id="PF00400">
    <property type="entry name" value="WD40"/>
    <property type="match status" value="2"/>
</dbReference>
<feature type="repeat" description="WD" evidence="4">
    <location>
        <begin position="128"/>
        <end position="170"/>
    </location>
</feature>